<evidence type="ECO:0000313" key="3">
    <source>
        <dbReference type="Proteomes" id="UP000219374"/>
    </source>
</evidence>
<keyword evidence="2" id="KW-0378">Hydrolase</keyword>
<dbReference type="InterPro" id="IPR051044">
    <property type="entry name" value="MAG_DAG_Lipase"/>
</dbReference>
<dbReference type="Gene3D" id="3.40.50.1820">
    <property type="entry name" value="alpha/beta hydrolase"/>
    <property type="match status" value="1"/>
</dbReference>
<gene>
    <name evidence="2" type="ORF">SAMN06296416_101293</name>
</gene>
<keyword evidence="3" id="KW-1185">Reference proteome</keyword>
<evidence type="ECO:0000259" key="1">
    <source>
        <dbReference type="Pfam" id="PF12146"/>
    </source>
</evidence>
<dbReference type="Pfam" id="PF12146">
    <property type="entry name" value="Hydrolase_4"/>
    <property type="match status" value="1"/>
</dbReference>
<name>A0A286CWE8_9GAMM</name>
<dbReference type="Proteomes" id="UP000219374">
    <property type="component" value="Unassembled WGS sequence"/>
</dbReference>
<feature type="domain" description="Serine aminopeptidase S33" evidence="1">
    <location>
        <begin position="87"/>
        <end position="209"/>
    </location>
</feature>
<dbReference type="GO" id="GO:0004177">
    <property type="term" value="F:aminopeptidase activity"/>
    <property type="evidence" value="ECO:0007669"/>
    <property type="project" value="UniProtKB-KW"/>
</dbReference>
<dbReference type="OrthoDB" id="9785847at2"/>
<dbReference type="InterPro" id="IPR029058">
    <property type="entry name" value="AB_hydrolase_fold"/>
</dbReference>
<accession>A0A286CWE8</accession>
<dbReference type="SUPFAM" id="SSF53474">
    <property type="entry name" value="alpha/beta-Hydrolases"/>
    <property type="match status" value="1"/>
</dbReference>
<keyword evidence="2" id="KW-0031">Aminopeptidase</keyword>
<reference evidence="2 3" key="1">
    <citation type="submission" date="2017-09" db="EMBL/GenBank/DDBJ databases">
        <authorList>
            <person name="Ehlers B."/>
            <person name="Leendertz F.H."/>
        </authorList>
    </citation>
    <scope>NUCLEOTIDE SEQUENCE [LARGE SCALE GENOMIC DNA]</scope>
    <source>
        <strain evidence="2 3">CGMCC 1.10978</strain>
    </source>
</reference>
<dbReference type="AlphaFoldDB" id="A0A286CWE8"/>
<protein>
    <submittedName>
        <fullName evidence="2">Serine aminopeptidase, S33</fullName>
    </submittedName>
</protein>
<sequence length="309" mass="33197">MAVIASPKKSTNVRNIARLAVLRTGYRLGSWLMPVITLQRAFRLFGTPLPGGRLRARHSDTAGARIHELPFGRERITVYVWGDAATQPLVLLAHGWSGYGLFFLPWVQALRSAGYAVATFDQVAHGRSSGYRATLPMFADVLHRVANHLGPLAAVVGHSLGGAAAMLALSRGIAAERAVLIAPAADPGLAAQRFAGFIGLAEHLSGRLFDEFESLTGICVDTLQAHVNAPHIGRTALIVHDLEDGEVPWAEGERYARYWPDARLLSTTGLGHNRIVTAAPVIASALRFLQGQPVGDRVVSSPNLPYGWA</sequence>
<dbReference type="EMBL" id="OCND01000001">
    <property type="protein sequence ID" value="SOD50709.1"/>
    <property type="molecule type" value="Genomic_DNA"/>
</dbReference>
<organism evidence="2 3">
    <name type="scientific">Pseudoxanthomonas wuyuanensis</name>
    <dbReference type="NCBI Taxonomy" id="1073196"/>
    <lineage>
        <taxon>Bacteria</taxon>
        <taxon>Pseudomonadati</taxon>
        <taxon>Pseudomonadota</taxon>
        <taxon>Gammaproteobacteria</taxon>
        <taxon>Lysobacterales</taxon>
        <taxon>Lysobacteraceae</taxon>
        <taxon>Pseudoxanthomonas</taxon>
    </lineage>
</organism>
<dbReference type="PANTHER" id="PTHR11614">
    <property type="entry name" value="PHOSPHOLIPASE-RELATED"/>
    <property type="match status" value="1"/>
</dbReference>
<dbReference type="InterPro" id="IPR022742">
    <property type="entry name" value="Hydrolase_4"/>
</dbReference>
<evidence type="ECO:0000313" key="2">
    <source>
        <dbReference type="EMBL" id="SOD50709.1"/>
    </source>
</evidence>
<keyword evidence="2" id="KW-0645">Protease</keyword>
<proteinExistence type="predicted"/>